<comment type="caution">
    <text evidence="1">The sequence shown here is derived from an EMBL/GenBank/DDBJ whole genome shotgun (WGS) entry which is preliminary data.</text>
</comment>
<dbReference type="EMBL" id="JAIWYP010000006">
    <property type="protein sequence ID" value="KAH3815343.1"/>
    <property type="molecule type" value="Genomic_DNA"/>
</dbReference>
<reference evidence="1" key="2">
    <citation type="submission" date="2020-11" db="EMBL/GenBank/DDBJ databases">
        <authorList>
            <person name="McCartney M.A."/>
            <person name="Auch B."/>
            <person name="Kono T."/>
            <person name="Mallez S."/>
            <person name="Becker A."/>
            <person name="Gohl D.M."/>
            <person name="Silverstein K.A.T."/>
            <person name="Koren S."/>
            <person name="Bechman K.B."/>
            <person name="Herman A."/>
            <person name="Abrahante J.E."/>
            <person name="Garbe J."/>
        </authorList>
    </citation>
    <scope>NUCLEOTIDE SEQUENCE</scope>
    <source>
        <strain evidence="1">Duluth1</strain>
        <tissue evidence="1">Whole animal</tissue>
    </source>
</reference>
<name>A0A9D4JNM4_DREPO</name>
<evidence type="ECO:0000313" key="2">
    <source>
        <dbReference type="Proteomes" id="UP000828390"/>
    </source>
</evidence>
<sequence>MDSQCVLLICRPLMLMPHVKHITHHHLFFKHNQFTMGRRKQSLMHETAITVNPCVKKTVI</sequence>
<dbReference type="AlphaFoldDB" id="A0A9D4JNM4"/>
<gene>
    <name evidence="1" type="ORF">DPMN_143865</name>
</gene>
<protein>
    <submittedName>
        <fullName evidence="1">Uncharacterized protein</fullName>
    </submittedName>
</protein>
<proteinExistence type="predicted"/>
<organism evidence="1 2">
    <name type="scientific">Dreissena polymorpha</name>
    <name type="common">Zebra mussel</name>
    <name type="synonym">Mytilus polymorpha</name>
    <dbReference type="NCBI Taxonomy" id="45954"/>
    <lineage>
        <taxon>Eukaryota</taxon>
        <taxon>Metazoa</taxon>
        <taxon>Spiralia</taxon>
        <taxon>Lophotrochozoa</taxon>
        <taxon>Mollusca</taxon>
        <taxon>Bivalvia</taxon>
        <taxon>Autobranchia</taxon>
        <taxon>Heteroconchia</taxon>
        <taxon>Euheterodonta</taxon>
        <taxon>Imparidentia</taxon>
        <taxon>Neoheterodontei</taxon>
        <taxon>Myida</taxon>
        <taxon>Dreissenoidea</taxon>
        <taxon>Dreissenidae</taxon>
        <taxon>Dreissena</taxon>
    </lineage>
</organism>
<keyword evidence="2" id="KW-1185">Reference proteome</keyword>
<evidence type="ECO:0000313" key="1">
    <source>
        <dbReference type="EMBL" id="KAH3815343.1"/>
    </source>
</evidence>
<accession>A0A9D4JNM4</accession>
<dbReference type="Proteomes" id="UP000828390">
    <property type="component" value="Unassembled WGS sequence"/>
</dbReference>
<reference evidence="1" key="1">
    <citation type="journal article" date="2019" name="bioRxiv">
        <title>The Genome of the Zebra Mussel, Dreissena polymorpha: A Resource for Invasive Species Research.</title>
        <authorList>
            <person name="McCartney M.A."/>
            <person name="Auch B."/>
            <person name="Kono T."/>
            <person name="Mallez S."/>
            <person name="Zhang Y."/>
            <person name="Obille A."/>
            <person name="Becker A."/>
            <person name="Abrahante J.E."/>
            <person name="Garbe J."/>
            <person name="Badalamenti J.P."/>
            <person name="Herman A."/>
            <person name="Mangelson H."/>
            <person name="Liachko I."/>
            <person name="Sullivan S."/>
            <person name="Sone E.D."/>
            <person name="Koren S."/>
            <person name="Silverstein K.A.T."/>
            <person name="Beckman K.B."/>
            <person name="Gohl D.M."/>
        </authorList>
    </citation>
    <scope>NUCLEOTIDE SEQUENCE</scope>
    <source>
        <strain evidence="1">Duluth1</strain>
        <tissue evidence="1">Whole animal</tissue>
    </source>
</reference>